<reference evidence="1 2" key="1">
    <citation type="submission" date="2018-03" db="EMBL/GenBank/DDBJ databases">
        <title>Ahniella affigens gen. nov., sp. nov., a gammaproteobacterium isolated from sandy soil near a stream.</title>
        <authorList>
            <person name="Ko Y."/>
            <person name="Kim J.-H."/>
        </authorList>
    </citation>
    <scope>NUCLEOTIDE SEQUENCE [LARGE SCALE GENOMIC DNA]</scope>
    <source>
        <strain evidence="1 2">D13</strain>
    </source>
</reference>
<evidence type="ECO:0008006" key="3">
    <source>
        <dbReference type="Google" id="ProtNLM"/>
    </source>
</evidence>
<dbReference type="KEGG" id="xba:C7S18_18030"/>
<keyword evidence="2" id="KW-1185">Reference proteome</keyword>
<dbReference type="AlphaFoldDB" id="A0A2P1PZC7"/>
<dbReference type="EMBL" id="CP027860">
    <property type="protein sequence ID" value="AVQ00177.1"/>
    <property type="molecule type" value="Genomic_DNA"/>
</dbReference>
<sequence length="124" mass="14409">MIRCESRENRQVRCPANVGRGEVEIVTQLSKSPCIEGSSYDYDQQSIWVSNGCRADFRVIAYVQAQLVRCESKEQRRRECPVQGRSIRFSRQLSKTACIENQTWGINRFGVWVDRGCRAEFEVR</sequence>
<dbReference type="Proteomes" id="UP000241074">
    <property type="component" value="Chromosome"/>
</dbReference>
<dbReference type="InterPro" id="IPR021381">
    <property type="entry name" value="DUF3011"/>
</dbReference>
<dbReference type="Pfam" id="PF11218">
    <property type="entry name" value="DUF3011"/>
    <property type="match status" value="1"/>
</dbReference>
<evidence type="ECO:0000313" key="1">
    <source>
        <dbReference type="EMBL" id="AVQ00177.1"/>
    </source>
</evidence>
<accession>A0A2P1PZC7</accession>
<organism evidence="1 2">
    <name type="scientific">Ahniella affigens</name>
    <dbReference type="NCBI Taxonomy" id="2021234"/>
    <lineage>
        <taxon>Bacteria</taxon>
        <taxon>Pseudomonadati</taxon>
        <taxon>Pseudomonadota</taxon>
        <taxon>Gammaproteobacteria</taxon>
        <taxon>Lysobacterales</taxon>
        <taxon>Rhodanobacteraceae</taxon>
        <taxon>Ahniella</taxon>
    </lineage>
</organism>
<reference evidence="1 2" key="2">
    <citation type="submission" date="2018-03" db="EMBL/GenBank/DDBJ databases">
        <authorList>
            <person name="Keele B.F."/>
        </authorList>
    </citation>
    <scope>NUCLEOTIDE SEQUENCE [LARGE SCALE GENOMIC DNA]</scope>
    <source>
        <strain evidence="1 2">D13</strain>
    </source>
</reference>
<proteinExistence type="predicted"/>
<evidence type="ECO:0000313" key="2">
    <source>
        <dbReference type="Proteomes" id="UP000241074"/>
    </source>
</evidence>
<name>A0A2P1PZC7_9GAMM</name>
<gene>
    <name evidence="1" type="ORF">C7S18_18030</name>
</gene>
<protein>
    <recommendedName>
        <fullName evidence="3">DUF3011 domain-containing protein</fullName>
    </recommendedName>
</protein>